<accession>A0A7X0RMG6</accession>
<dbReference type="InterPro" id="IPR004358">
    <property type="entry name" value="Sig_transdc_His_kin-like_C"/>
</dbReference>
<keyword evidence="6" id="KW-0808">Transferase</keyword>
<evidence type="ECO:0000256" key="4">
    <source>
        <dbReference type="ARBA" id="ARBA00022475"/>
    </source>
</evidence>
<comment type="caution">
    <text evidence="17">The sequence shown here is derived from an EMBL/GenBank/DDBJ whole genome shotgun (WGS) entry which is preliminary data.</text>
</comment>
<evidence type="ECO:0000313" key="17">
    <source>
        <dbReference type="EMBL" id="MBB6669988.1"/>
    </source>
</evidence>
<keyword evidence="12" id="KW-0902">Two-component regulatory system</keyword>
<organism evidence="17 18">
    <name type="scientific">Cohnella nanjingensis</name>
    <dbReference type="NCBI Taxonomy" id="1387779"/>
    <lineage>
        <taxon>Bacteria</taxon>
        <taxon>Bacillati</taxon>
        <taxon>Bacillota</taxon>
        <taxon>Bacilli</taxon>
        <taxon>Bacillales</taxon>
        <taxon>Paenibacillaceae</taxon>
        <taxon>Cohnella</taxon>
    </lineage>
</organism>
<keyword evidence="5" id="KW-0597">Phosphoprotein</keyword>
<dbReference type="EC" id="2.7.13.3" evidence="3"/>
<dbReference type="CDD" id="cd06225">
    <property type="entry name" value="HAMP"/>
    <property type="match status" value="1"/>
</dbReference>
<dbReference type="Gene3D" id="3.30.565.10">
    <property type="entry name" value="Histidine kinase-like ATPase, C-terminal domain"/>
    <property type="match status" value="1"/>
</dbReference>
<evidence type="ECO:0000256" key="14">
    <source>
        <dbReference type="SAM" id="Phobius"/>
    </source>
</evidence>
<reference evidence="17 18" key="1">
    <citation type="submission" date="2020-08" db="EMBL/GenBank/DDBJ databases">
        <title>Cohnella phylogeny.</title>
        <authorList>
            <person name="Dunlap C."/>
        </authorList>
    </citation>
    <scope>NUCLEOTIDE SEQUENCE [LARGE SCALE GENOMIC DNA]</scope>
    <source>
        <strain evidence="17 18">DSM 28246</strain>
    </source>
</reference>
<dbReference type="GO" id="GO:0005524">
    <property type="term" value="F:ATP binding"/>
    <property type="evidence" value="ECO:0007669"/>
    <property type="project" value="UniProtKB-KW"/>
</dbReference>
<evidence type="ECO:0000259" key="15">
    <source>
        <dbReference type="PROSITE" id="PS50109"/>
    </source>
</evidence>
<evidence type="ECO:0000256" key="1">
    <source>
        <dbReference type="ARBA" id="ARBA00000085"/>
    </source>
</evidence>
<gene>
    <name evidence="17" type="ORF">H7C19_04710</name>
</gene>
<dbReference type="SMART" id="SM00387">
    <property type="entry name" value="HATPase_c"/>
    <property type="match status" value="1"/>
</dbReference>
<evidence type="ECO:0000256" key="2">
    <source>
        <dbReference type="ARBA" id="ARBA00004651"/>
    </source>
</evidence>
<dbReference type="GO" id="GO:0005886">
    <property type="term" value="C:plasma membrane"/>
    <property type="evidence" value="ECO:0007669"/>
    <property type="project" value="UniProtKB-SubCell"/>
</dbReference>
<dbReference type="Proteomes" id="UP000547209">
    <property type="component" value="Unassembled WGS sequence"/>
</dbReference>
<evidence type="ECO:0000256" key="5">
    <source>
        <dbReference type="ARBA" id="ARBA00022553"/>
    </source>
</evidence>
<dbReference type="PROSITE" id="PS50109">
    <property type="entry name" value="HIS_KIN"/>
    <property type="match status" value="1"/>
</dbReference>
<dbReference type="Pfam" id="PF02518">
    <property type="entry name" value="HATPase_c"/>
    <property type="match status" value="1"/>
</dbReference>
<evidence type="ECO:0000313" key="18">
    <source>
        <dbReference type="Proteomes" id="UP000547209"/>
    </source>
</evidence>
<feature type="transmembrane region" description="Helical" evidence="14">
    <location>
        <begin position="12"/>
        <end position="30"/>
    </location>
</feature>
<evidence type="ECO:0000256" key="13">
    <source>
        <dbReference type="ARBA" id="ARBA00023136"/>
    </source>
</evidence>
<evidence type="ECO:0000256" key="3">
    <source>
        <dbReference type="ARBA" id="ARBA00012438"/>
    </source>
</evidence>
<dbReference type="RefSeq" id="WP_185141433.1">
    <property type="nucleotide sequence ID" value="NZ_JACJVP010000006.1"/>
</dbReference>
<dbReference type="SMART" id="SM00304">
    <property type="entry name" value="HAMP"/>
    <property type="match status" value="1"/>
</dbReference>
<dbReference type="Pfam" id="PF00672">
    <property type="entry name" value="HAMP"/>
    <property type="match status" value="1"/>
</dbReference>
<evidence type="ECO:0000259" key="16">
    <source>
        <dbReference type="PROSITE" id="PS50885"/>
    </source>
</evidence>
<dbReference type="InterPro" id="IPR003594">
    <property type="entry name" value="HATPase_dom"/>
</dbReference>
<keyword evidence="4" id="KW-1003">Cell membrane</keyword>
<dbReference type="PANTHER" id="PTHR45528:SF1">
    <property type="entry name" value="SENSOR HISTIDINE KINASE CPXA"/>
    <property type="match status" value="1"/>
</dbReference>
<dbReference type="SUPFAM" id="SSF47384">
    <property type="entry name" value="Homodimeric domain of signal transducing histidine kinase"/>
    <property type="match status" value="1"/>
</dbReference>
<keyword evidence="8" id="KW-0547">Nucleotide-binding</keyword>
<protein>
    <recommendedName>
        <fullName evidence="3">histidine kinase</fullName>
        <ecNumber evidence="3">2.7.13.3</ecNumber>
    </recommendedName>
</protein>
<dbReference type="InterPro" id="IPR050398">
    <property type="entry name" value="HssS/ArlS-like"/>
</dbReference>
<proteinExistence type="predicted"/>
<dbReference type="PROSITE" id="PS50885">
    <property type="entry name" value="HAMP"/>
    <property type="match status" value="1"/>
</dbReference>
<comment type="subcellular location">
    <subcellularLocation>
        <location evidence="2">Cell membrane</location>
        <topology evidence="2">Multi-pass membrane protein</topology>
    </subcellularLocation>
</comment>
<keyword evidence="11 14" id="KW-1133">Transmembrane helix</keyword>
<dbReference type="Gene3D" id="1.10.287.130">
    <property type="match status" value="1"/>
</dbReference>
<keyword evidence="18" id="KW-1185">Reference proteome</keyword>
<evidence type="ECO:0000256" key="6">
    <source>
        <dbReference type="ARBA" id="ARBA00022679"/>
    </source>
</evidence>
<dbReference type="InterPro" id="IPR036890">
    <property type="entry name" value="HATPase_C_sf"/>
</dbReference>
<evidence type="ECO:0000256" key="9">
    <source>
        <dbReference type="ARBA" id="ARBA00022777"/>
    </source>
</evidence>
<evidence type="ECO:0000256" key="10">
    <source>
        <dbReference type="ARBA" id="ARBA00022840"/>
    </source>
</evidence>
<dbReference type="InterPro" id="IPR036097">
    <property type="entry name" value="HisK_dim/P_sf"/>
</dbReference>
<dbReference type="InterPro" id="IPR003660">
    <property type="entry name" value="HAMP_dom"/>
</dbReference>
<dbReference type="AlphaFoldDB" id="A0A7X0RMG6"/>
<dbReference type="Gene3D" id="6.10.340.10">
    <property type="match status" value="1"/>
</dbReference>
<keyword evidence="13 14" id="KW-0472">Membrane</keyword>
<comment type="catalytic activity">
    <reaction evidence="1">
        <text>ATP + protein L-histidine = ADP + protein N-phospho-L-histidine.</text>
        <dbReference type="EC" id="2.7.13.3"/>
    </reaction>
</comment>
<sequence length="511" mass="56572">MRGRSISTKLFLMTSAFMIGLITLMMFLQLQSFESYYKSQKISMLKSKVDGLKMANGFDNMKNGSFSVPENKDLLNRLLKEMSFQLDQNIMTAIVQTDGEVFQSFAPNEKLHVLAEDVLKSFLKENKWKSGGLPSFEKTIVYEPSTIRINDSGIISVISPLSSMPGSQDILIAVTSLQPVGEAAGVIRDLYPYFLALAVVVILLLTFLYSRMISKPLVRLNAVAARMAELDFSARSTVKSRDEIGNLGRTLNFLAQNLDETLHQLHAANRKLTADIEKERQIEQMRKEFVVGVSHELKTPISLISGYAEGLKENIVSGERRGEYADVIMEEAGRMSAIVSDLLDLSQLESAKYKLDIVPFPLGETLKSVAGKMSIEMEKRGVRCELQLPDEDAAVAGDRLRIEQVAANLLGNAVKHTPPGGNIRVSLTLAPSQSEVRVDIFNEGDQIPEDELESIWDAFYKVEKSRIREAGGTGIGLTIVSGILLLHRSRFGVSNRPNGVNFYFTLPLAAA</sequence>
<dbReference type="SMART" id="SM00388">
    <property type="entry name" value="HisKA"/>
    <property type="match status" value="1"/>
</dbReference>
<dbReference type="PRINTS" id="PR00344">
    <property type="entry name" value="BCTRLSENSOR"/>
</dbReference>
<evidence type="ECO:0000256" key="11">
    <source>
        <dbReference type="ARBA" id="ARBA00022989"/>
    </source>
</evidence>
<dbReference type="PANTHER" id="PTHR45528">
    <property type="entry name" value="SENSOR HISTIDINE KINASE CPXA"/>
    <property type="match status" value="1"/>
</dbReference>
<dbReference type="EMBL" id="JACJVP010000006">
    <property type="protein sequence ID" value="MBB6669988.1"/>
    <property type="molecule type" value="Genomic_DNA"/>
</dbReference>
<dbReference type="FunFam" id="1.10.287.130:FF:000001">
    <property type="entry name" value="Two-component sensor histidine kinase"/>
    <property type="match status" value="1"/>
</dbReference>
<dbReference type="GO" id="GO:0000155">
    <property type="term" value="F:phosphorelay sensor kinase activity"/>
    <property type="evidence" value="ECO:0007669"/>
    <property type="project" value="InterPro"/>
</dbReference>
<evidence type="ECO:0000256" key="12">
    <source>
        <dbReference type="ARBA" id="ARBA00023012"/>
    </source>
</evidence>
<keyword evidence="10" id="KW-0067">ATP-binding</keyword>
<feature type="domain" description="Histidine kinase" evidence="15">
    <location>
        <begin position="292"/>
        <end position="510"/>
    </location>
</feature>
<dbReference type="Pfam" id="PF00512">
    <property type="entry name" value="HisKA"/>
    <property type="match status" value="1"/>
</dbReference>
<keyword evidence="7 14" id="KW-0812">Transmembrane</keyword>
<name>A0A7X0RMG6_9BACL</name>
<dbReference type="SUPFAM" id="SSF158472">
    <property type="entry name" value="HAMP domain-like"/>
    <property type="match status" value="1"/>
</dbReference>
<feature type="domain" description="HAMP" evidence="16">
    <location>
        <begin position="211"/>
        <end position="263"/>
    </location>
</feature>
<keyword evidence="9" id="KW-0418">Kinase</keyword>
<dbReference type="CDD" id="cd00082">
    <property type="entry name" value="HisKA"/>
    <property type="match status" value="1"/>
</dbReference>
<dbReference type="SUPFAM" id="SSF55874">
    <property type="entry name" value="ATPase domain of HSP90 chaperone/DNA topoisomerase II/histidine kinase"/>
    <property type="match status" value="1"/>
</dbReference>
<evidence type="ECO:0000256" key="7">
    <source>
        <dbReference type="ARBA" id="ARBA00022692"/>
    </source>
</evidence>
<evidence type="ECO:0000256" key="8">
    <source>
        <dbReference type="ARBA" id="ARBA00022741"/>
    </source>
</evidence>
<dbReference type="InterPro" id="IPR005467">
    <property type="entry name" value="His_kinase_dom"/>
</dbReference>
<feature type="transmembrane region" description="Helical" evidence="14">
    <location>
        <begin position="190"/>
        <end position="209"/>
    </location>
</feature>
<dbReference type="InterPro" id="IPR003661">
    <property type="entry name" value="HisK_dim/P_dom"/>
</dbReference>